<evidence type="ECO:0000259" key="4">
    <source>
        <dbReference type="PROSITE" id="PS50835"/>
    </source>
</evidence>
<dbReference type="InterPro" id="IPR003599">
    <property type="entry name" value="Ig_sub"/>
</dbReference>
<keyword evidence="3" id="KW-0732">Signal</keyword>
<evidence type="ECO:0000256" key="2">
    <source>
        <dbReference type="SAM" id="Phobius"/>
    </source>
</evidence>
<dbReference type="GO" id="GO:0030183">
    <property type="term" value="P:B cell differentiation"/>
    <property type="evidence" value="ECO:0007669"/>
    <property type="project" value="TreeGrafter"/>
</dbReference>
<gene>
    <name evidence="5" type="primary">si:dkey-63d15.12</name>
</gene>
<dbReference type="PROSITE" id="PS50835">
    <property type="entry name" value="IG_LIKE"/>
    <property type="match status" value="1"/>
</dbReference>
<dbReference type="GO" id="GO:0009897">
    <property type="term" value="C:external side of plasma membrane"/>
    <property type="evidence" value="ECO:0007669"/>
    <property type="project" value="TreeGrafter"/>
</dbReference>
<evidence type="ECO:0000256" key="1">
    <source>
        <dbReference type="ARBA" id="ARBA00023319"/>
    </source>
</evidence>
<evidence type="ECO:0000313" key="5">
    <source>
        <dbReference type="RefSeq" id="XP_018965266.1"/>
    </source>
</evidence>
<organism evidence="5">
    <name type="scientific">Cyprinus carpio</name>
    <name type="common">Common carp</name>
    <dbReference type="NCBI Taxonomy" id="7962"/>
    <lineage>
        <taxon>Eukaryota</taxon>
        <taxon>Metazoa</taxon>
        <taxon>Chordata</taxon>
        <taxon>Craniata</taxon>
        <taxon>Vertebrata</taxon>
        <taxon>Euteleostomi</taxon>
        <taxon>Actinopterygii</taxon>
        <taxon>Neopterygii</taxon>
        <taxon>Teleostei</taxon>
        <taxon>Ostariophysi</taxon>
        <taxon>Cypriniformes</taxon>
        <taxon>Cyprinidae</taxon>
        <taxon>Cyprininae</taxon>
        <taxon>Cyprinus</taxon>
    </lineage>
</organism>
<feature type="signal peptide" evidence="3">
    <location>
        <begin position="1"/>
        <end position="21"/>
    </location>
</feature>
<dbReference type="PANTHER" id="PTHR14334">
    <property type="entry name" value="B-CELL ANTIGEN RECEPTOR COMPLEX-ASSOCIATED PROTEIN"/>
    <property type="match status" value="1"/>
</dbReference>
<dbReference type="KEGG" id="ccar:109096046"/>
<dbReference type="SUPFAM" id="SSF48726">
    <property type="entry name" value="Immunoglobulin"/>
    <property type="match status" value="1"/>
</dbReference>
<dbReference type="Proteomes" id="UP001155660">
    <property type="component" value="Chromosome A8"/>
</dbReference>
<keyword evidence="1" id="KW-0393">Immunoglobulin domain</keyword>
<dbReference type="GeneID" id="109096046"/>
<dbReference type="InterPro" id="IPR013783">
    <property type="entry name" value="Ig-like_fold"/>
</dbReference>
<dbReference type="InterPro" id="IPR003598">
    <property type="entry name" value="Ig_sub2"/>
</dbReference>
<dbReference type="Pfam" id="PF13927">
    <property type="entry name" value="Ig_3"/>
    <property type="match status" value="1"/>
</dbReference>
<dbReference type="CDD" id="cd00096">
    <property type="entry name" value="Ig"/>
    <property type="match status" value="1"/>
</dbReference>
<feature type="domain" description="Ig-like" evidence="4">
    <location>
        <begin position="26"/>
        <end position="113"/>
    </location>
</feature>
<accession>A0A9Q9VDR9</accession>
<sequence length="253" mass="27739">MTRISLSALFVTIWFTGLVPGDVSLPNLGILSVWQIPEITAKEGTNVIITCHIKAGSHVKRIMVKWYRDNQTIPFTTTSHHRSPVNGSVRINATLHLLSVHLNHSGIYYCTAQVDLLMLGPVEHGNGTHVYVVPNSTVTTQTLTMNTSMWSVLSGLGFVLLIICIVCVIHIHYKGHCRIEPRAKESLVDVTRGSPCPDAHQTHVVYAALNIPQDSVKSRKGNCPAKALTSVTCTEDSVTYSEVHLKKGPKDEG</sequence>
<dbReference type="SMART" id="SM00409">
    <property type="entry name" value="IG"/>
    <property type="match status" value="1"/>
</dbReference>
<dbReference type="InterPro" id="IPR007110">
    <property type="entry name" value="Ig-like_dom"/>
</dbReference>
<dbReference type="InterPro" id="IPR036179">
    <property type="entry name" value="Ig-like_dom_sf"/>
</dbReference>
<feature type="chain" id="PRO_5040400452" evidence="3">
    <location>
        <begin position="22"/>
        <end position="253"/>
    </location>
</feature>
<keyword evidence="2" id="KW-0812">Transmembrane</keyword>
<name>A0A9Q9VDR9_CYPCA</name>
<feature type="transmembrane region" description="Helical" evidence="2">
    <location>
        <begin position="149"/>
        <end position="173"/>
    </location>
</feature>
<dbReference type="GO" id="GO:0050853">
    <property type="term" value="P:B cell receptor signaling pathway"/>
    <property type="evidence" value="ECO:0007669"/>
    <property type="project" value="TreeGrafter"/>
</dbReference>
<evidence type="ECO:0000256" key="3">
    <source>
        <dbReference type="SAM" id="SignalP"/>
    </source>
</evidence>
<dbReference type="Gene3D" id="2.60.40.10">
    <property type="entry name" value="Immunoglobulins"/>
    <property type="match status" value="1"/>
</dbReference>
<dbReference type="RefSeq" id="XP_018965266.1">
    <property type="nucleotide sequence ID" value="XM_019109721.2"/>
</dbReference>
<protein>
    <submittedName>
        <fullName evidence="5">Uncharacterized protein si:dkey-63d15.12</fullName>
    </submittedName>
</protein>
<dbReference type="AlphaFoldDB" id="A0A9Q9VDR9"/>
<keyword evidence="2" id="KW-1133">Transmembrane helix</keyword>
<proteinExistence type="predicted"/>
<dbReference type="GO" id="GO:0019815">
    <property type="term" value="C:B cell receptor complex"/>
    <property type="evidence" value="ECO:0007669"/>
    <property type="project" value="TreeGrafter"/>
</dbReference>
<dbReference type="OrthoDB" id="8923887at2759"/>
<reference evidence="5" key="1">
    <citation type="submission" date="2025-08" db="UniProtKB">
        <authorList>
            <consortium name="RefSeq"/>
        </authorList>
    </citation>
    <scope>IDENTIFICATION</scope>
    <source>
        <tissue evidence="5">Muscle</tissue>
    </source>
</reference>
<keyword evidence="2" id="KW-0472">Membrane</keyword>
<dbReference type="SMART" id="SM00408">
    <property type="entry name" value="IGc2"/>
    <property type="match status" value="1"/>
</dbReference>
<dbReference type="PANTHER" id="PTHR14334:SF2">
    <property type="entry name" value="B-CELL ANTIGEN RECEPTOR COMPLEX-ASSOCIATED PROTEIN BETA CHAIN"/>
    <property type="match status" value="1"/>
</dbReference>